<dbReference type="Proteomes" id="UP001634394">
    <property type="component" value="Unassembled WGS sequence"/>
</dbReference>
<keyword evidence="6" id="KW-0472">Membrane</keyword>
<feature type="region of interest" description="Disordered" evidence="5">
    <location>
        <begin position="364"/>
        <end position="392"/>
    </location>
</feature>
<dbReference type="SMART" id="SM00409">
    <property type="entry name" value="IG"/>
    <property type="match status" value="1"/>
</dbReference>
<dbReference type="PROSITE" id="PS50835">
    <property type="entry name" value="IG_LIKE"/>
    <property type="match status" value="1"/>
</dbReference>
<evidence type="ECO:0000256" key="4">
    <source>
        <dbReference type="ARBA" id="ARBA00023319"/>
    </source>
</evidence>
<dbReference type="InterPro" id="IPR003599">
    <property type="entry name" value="Ig_sub"/>
</dbReference>
<feature type="compositionally biased region" description="Basic and acidic residues" evidence="5">
    <location>
        <begin position="365"/>
        <end position="375"/>
    </location>
</feature>
<name>A0ABD3XLX6_SINWO</name>
<proteinExistence type="predicted"/>
<feature type="transmembrane region" description="Helical" evidence="6">
    <location>
        <begin position="321"/>
        <end position="344"/>
    </location>
</feature>
<dbReference type="InterPro" id="IPR007110">
    <property type="entry name" value="Ig-like_dom"/>
</dbReference>
<organism evidence="9 10">
    <name type="scientific">Sinanodonta woodiana</name>
    <name type="common">Chinese pond mussel</name>
    <name type="synonym">Anodonta woodiana</name>
    <dbReference type="NCBI Taxonomy" id="1069815"/>
    <lineage>
        <taxon>Eukaryota</taxon>
        <taxon>Metazoa</taxon>
        <taxon>Spiralia</taxon>
        <taxon>Lophotrochozoa</taxon>
        <taxon>Mollusca</taxon>
        <taxon>Bivalvia</taxon>
        <taxon>Autobranchia</taxon>
        <taxon>Heteroconchia</taxon>
        <taxon>Palaeoheterodonta</taxon>
        <taxon>Unionida</taxon>
        <taxon>Unionoidea</taxon>
        <taxon>Unionidae</taxon>
        <taxon>Unioninae</taxon>
        <taxon>Sinanodonta</taxon>
    </lineage>
</organism>
<dbReference type="PANTHER" id="PTHR44337:SF20">
    <property type="entry name" value="CARCINOEMBRYONIC ANTIGEN-RELATED CELL ADHESION MOLECULE 5-RELATED"/>
    <property type="match status" value="1"/>
</dbReference>
<reference evidence="9 10" key="1">
    <citation type="submission" date="2024-11" db="EMBL/GenBank/DDBJ databases">
        <title>Chromosome-level genome assembly of the freshwater bivalve Anodonta woodiana.</title>
        <authorList>
            <person name="Chen X."/>
        </authorList>
    </citation>
    <scope>NUCLEOTIDE SEQUENCE [LARGE SCALE GENOMIC DNA]</scope>
    <source>
        <strain evidence="9">MN2024</strain>
        <tissue evidence="9">Gills</tissue>
    </source>
</reference>
<sequence length="534" mass="60031">MGRLCVMIIWLSIFNAMGDANRVEDVVSIPGCNTTLEWILASTYKEAFVHSITVINADGLNIAEKKEMTCQNVIDSSMYCEVRNTSNKEWRFILVLYNITQASSGNYTGQIKYGPRTEINSTIQLKVIEKPKITEVQKSILHEQLRITCSVEGEFKNLSYYWKLNGTYLNSTDRMDTSSSNFTYVNLTLADKWNILSCVACSDSNCCMESEIYVPDPYYGPESVTLSVNDSDIYIHANETFKMNCSAKCNPLCSFVWNGYVSNQNEELLINNFDSRMAGTYSCITTNTKTGVTMKSKNITLHYVQDLYGTSSSLGEKGDSLLNLLGIGLFSAAVPLVIVGVYLLHKNRRKYASRAIDSENYGRSYGKERASDNRSTHLRQSPNEDRSKIWGSENHGTYTWSHDLRTTRENAGQNIQEDKYSTIDEGVLSVYDYATENVISGNSHDTRNITEHSLYDYVSPIETCRVVTADSHVTFENYITPVPDPVIPFEMCDNGELGVLGTDETNITTSSERAHSISDINVLDSDHTYITLIN</sequence>
<dbReference type="PANTHER" id="PTHR44337">
    <property type="entry name" value="CARCINOEMBRYONIC ANTIGEN-RELATED CELL ADHESION MOLECULE 8"/>
    <property type="match status" value="1"/>
</dbReference>
<keyword evidence="3" id="KW-0325">Glycoprotein</keyword>
<evidence type="ECO:0000256" key="6">
    <source>
        <dbReference type="SAM" id="Phobius"/>
    </source>
</evidence>
<keyword evidence="2" id="KW-1015">Disulfide bond</keyword>
<dbReference type="EMBL" id="JBJQND010000002">
    <property type="protein sequence ID" value="KAL3886013.1"/>
    <property type="molecule type" value="Genomic_DNA"/>
</dbReference>
<dbReference type="InterPro" id="IPR013783">
    <property type="entry name" value="Ig-like_fold"/>
</dbReference>
<feature type="domain" description="Ig-like" evidence="8">
    <location>
        <begin position="131"/>
        <end position="300"/>
    </location>
</feature>
<feature type="signal peptide" evidence="7">
    <location>
        <begin position="1"/>
        <end position="20"/>
    </location>
</feature>
<dbReference type="Gene3D" id="2.60.40.10">
    <property type="entry name" value="Immunoglobulins"/>
    <property type="match status" value="1"/>
</dbReference>
<keyword evidence="4" id="KW-0393">Immunoglobulin domain</keyword>
<feature type="chain" id="PRO_5044807218" description="Ig-like domain-containing protein" evidence="7">
    <location>
        <begin position="21"/>
        <end position="534"/>
    </location>
</feature>
<keyword evidence="6" id="KW-1133">Transmembrane helix</keyword>
<dbReference type="InterPro" id="IPR052598">
    <property type="entry name" value="IgSF_CEA-related"/>
</dbReference>
<keyword evidence="6" id="KW-0812">Transmembrane</keyword>
<accession>A0ABD3XLX6</accession>
<keyword evidence="1 7" id="KW-0732">Signal</keyword>
<evidence type="ECO:0000256" key="3">
    <source>
        <dbReference type="ARBA" id="ARBA00023180"/>
    </source>
</evidence>
<evidence type="ECO:0000256" key="5">
    <source>
        <dbReference type="SAM" id="MobiDB-lite"/>
    </source>
</evidence>
<evidence type="ECO:0000313" key="9">
    <source>
        <dbReference type="EMBL" id="KAL3886013.1"/>
    </source>
</evidence>
<comment type="caution">
    <text evidence="9">The sequence shown here is derived from an EMBL/GenBank/DDBJ whole genome shotgun (WGS) entry which is preliminary data.</text>
</comment>
<dbReference type="SUPFAM" id="SSF48726">
    <property type="entry name" value="Immunoglobulin"/>
    <property type="match status" value="2"/>
</dbReference>
<keyword evidence="10" id="KW-1185">Reference proteome</keyword>
<evidence type="ECO:0000313" key="10">
    <source>
        <dbReference type="Proteomes" id="UP001634394"/>
    </source>
</evidence>
<evidence type="ECO:0000256" key="2">
    <source>
        <dbReference type="ARBA" id="ARBA00023157"/>
    </source>
</evidence>
<dbReference type="AlphaFoldDB" id="A0ABD3XLX6"/>
<evidence type="ECO:0000259" key="8">
    <source>
        <dbReference type="PROSITE" id="PS50835"/>
    </source>
</evidence>
<evidence type="ECO:0000256" key="7">
    <source>
        <dbReference type="SAM" id="SignalP"/>
    </source>
</evidence>
<evidence type="ECO:0000256" key="1">
    <source>
        <dbReference type="ARBA" id="ARBA00022729"/>
    </source>
</evidence>
<gene>
    <name evidence="9" type="ORF">ACJMK2_026039</name>
</gene>
<dbReference type="InterPro" id="IPR036179">
    <property type="entry name" value="Ig-like_dom_sf"/>
</dbReference>
<protein>
    <recommendedName>
        <fullName evidence="8">Ig-like domain-containing protein</fullName>
    </recommendedName>
</protein>